<feature type="transmembrane region" description="Helical" evidence="1">
    <location>
        <begin position="303"/>
        <end position="322"/>
    </location>
</feature>
<keyword evidence="1" id="KW-1133">Transmembrane helix</keyword>
<dbReference type="Gene3D" id="3.40.30.10">
    <property type="entry name" value="Glutaredoxin"/>
    <property type="match status" value="1"/>
</dbReference>
<dbReference type="EMBL" id="CP002838">
    <property type="protein sequence ID" value="AEM38243.1"/>
    <property type="molecule type" value="Genomic_DNA"/>
</dbReference>
<keyword evidence="1" id="KW-0812">Transmembrane</keyword>
<sequence length="453" mass="47936">MASTTIVRGRAHRTALHALMSISLLLLITVALQPLHAAASTPDTNSCSVILYGRHTCPHCMATYEALKKLGLNITFLDVEVDKEAAKAYAEMFKKYMLKLTTMAGVPLTYVRCGNYTMLILGEVIAPGYTTADEYKLWAKLLEALMNGTGVAAAGNKITFKSVTCLSLPTCGDVLPRINQSLFEKGAGDMARRVFCLGGLALCLASNETITPILPGQNVSSETSSPAQAQNELLPLIPALVGLALLDAINPCFLALYTITVAAVASIRGYRAALATGLGVALGVFTGYYLLGLGLLAALASLPWLRVVLAAAVIALGVFTTLRDRGIIRFGGEECLVCKLAVKLKVGSAEMTPILGYLFGFISSLTLLPCSAGPYAIAAIYLDGLPLVDKLVGLAIYNIVFIAPILAMAMAASVVAAYTRLQEKIRPLIGPLLIALGIYVLLEPQLGLMLRLG</sequence>
<feature type="domain" description="Glutaredoxin" evidence="2">
    <location>
        <begin position="49"/>
        <end position="92"/>
    </location>
</feature>
<name>G0EFS2_PYRF1</name>
<evidence type="ECO:0000313" key="4">
    <source>
        <dbReference type="Proteomes" id="UP000001037"/>
    </source>
</evidence>
<dbReference type="eggNOG" id="arCOG01975">
    <property type="taxonomic scope" value="Archaea"/>
</dbReference>
<evidence type="ECO:0000313" key="3">
    <source>
        <dbReference type="EMBL" id="AEM38243.1"/>
    </source>
</evidence>
<accession>G0EFS2</accession>
<dbReference type="InterPro" id="IPR002109">
    <property type="entry name" value="Glutaredoxin"/>
</dbReference>
<organism evidence="3 4">
    <name type="scientific">Pyrolobus fumarii (strain DSM 11204 / 1A)</name>
    <dbReference type="NCBI Taxonomy" id="694429"/>
    <lineage>
        <taxon>Archaea</taxon>
        <taxon>Thermoproteota</taxon>
        <taxon>Thermoprotei</taxon>
        <taxon>Desulfurococcales</taxon>
        <taxon>Pyrodictiaceae</taxon>
        <taxon>Pyrolobus</taxon>
    </lineage>
</organism>
<dbReference type="GeneID" id="11140017"/>
<evidence type="ECO:0000256" key="1">
    <source>
        <dbReference type="SAM" id="Phobius"/>
    </source>
</evidence>
<feature type="transmembrane region" description="Helical" evidence="1">
    <location>
        <begin position="425"/>
        <end position="442"/>
    </location>
</feature>
<dbReference type="InParanoid" id="G0EFS2"/>
<feature type="transmembrane region" description="Helical" evidence="1">
    <location>
        <begin position="394"/>
        <end position="418"/>
    </location>
</feature>
<dbReference type="OrthoDB" id="31576at2157"/>
<feature type="transmembrane region" description="Helical" evidence="1">
    <location>
        <begin position="236"/>
        <end position="265"/>
    </location>
</feature>
<dbReference type="PROSITE" id="PS51354">
    <property type="entry name" value="GLUTAREDOXIN_2"/>
    <property type="match status" value="1"/>
</dbReference>
<evidence type="ECO:0000259" key="2">
    <source>
        <dbReference type="Pfam" id="PF00462"/>
    </source>
</evidence>
<feature type="transmembrane region" description="Helical" evidence="1">
    <location>
        <begin position="354"/>
        <end position="382"/>
    </location>
</feature>
<dbReference type="SUPFAM" id="SSF52833">
    <property type="entry name" value="Thioredoxin-like"/>
    <property type="match status" value="1"/>
</dbReference>
<dbReference type="InterPro" id="IPR011767">
    <property type="entry name" value="GLR_AS"/>
</dbReference>
<dbReference type="AlphaFoldDB" id="G0EFS2"/>
<reference evidence="3 4" key="1">
    <citation type="journal article" date="2011" name="Stand. Genomic Sci.">
        <title>Complete genome sequence of the hyperthermophilic chemolithoautotroph Pyrolobus fumarii type strain (1A).</title>
        <authorList>
            <person name="Anderson I."/>
            <person name="Goker M."/>
            <person name="Nolan M."/>
            <person name="Lucas S."/>
            <person name="Hammon N."/>
            <person name="Deshpande S."/>
            <person name="Cheng J.F."/>
            <person name="Tapia R."/>
            <person name="Han C."/>
            <person name="Goodwin L."/>
            <person name="Pitluck S."/>
            <person name="Huntemann M."/>
            <person name="Liolios K."/>
            <person name="Ivanova N."/>
            <person name="Pagani I."/>
            <person name="Mavromatis K."/>
            <person name="Ovchinikova G."/>
            <person name="Pati A."/>
            <person name="Chen A."/>
            <person name="Palaniappan K."/>
            <person name="Land M."/>
            <person name="Hauser L."/>
            <person name="Brambilla E.M."/>
            <person name="Huber H."/>
            <person name="Yasawong M."/>
            <person name="Rohde M."/>
            <person name="Spring S."/>
            <person name="Abt B."/>
            <person name="Sikorski J."/>
            <person name="Wirth R."/>
            <person name="Detter J.C."/>
            <person name="Woyke T."/>
            <person name="Bristow J."/>
            <person name="Eisen J.A."/>
            <person name="Markowitz V."/>
            <person name="Hugenholtz P."/>
            <person name="Kyrpides N.C."/>
            <person name="Klenk H.P."/>
            <person name="Lapidus A."/>
        </authorList>
    </citation>
    <scope>NUCLEOTIDE SEQUENCE [LARGE SCALE GENOMIC DNA]</scope>
    <source>
        <strain evidence="4">DSM 11204 / 1A</strain>
    </source>
</reference>
<dbReference type="InterPro" id="IPR036249">
    <property type="entry name" value="Thioredoxin-like_sf"/>
</dbReference>
<keyword evidence="4" id="KW-1185">Reference proteome</keyword>
<dbReference type="eggNOG" id="arCOG02406">
    <property type="taxonomic scope" value="Archaea"/>
</dbReference>
<dbReference type="KEGG" id="pfm:Pyrfu_0371"/>
<gene>
    <name evidence="3" type="ordered locus">Pyrfu_0371</name>
</gene>
<dbReference type="Proteomes" id="UP000001037">
    <property type="component" value="Chromosome"/>
</dbReference>
<protein>
    <submittedName>
        <fullName evidence="3">Glutaredoxin</fullName>
    </submittedName>
</protein>
<proteinExistence type="predicted"/>
<dbReference type="STRING" id="694429.Pyrfu_0371"/>
<dbReference type="RefSeq" id="WP_014025920.1">
    <property type="nucleotide sequence ID" value="NC_015931.1"/>
</dbReference>
<dbReference type="HOGENOM" id="CLU_640305_0_0_2"/>
<keyword evidence="1" id="KW-0472">Membrane</keyword>
<dbReference type="Pfam" id="PF00462">
    <property type="entry name" value="Glutaredoxin"/>
    <property type="match status" value="1"/>
</dbReference>
<dbReference type="PROSITE" id="PS00195">
    <property type="entry name" value="GLUTAREDOXIN_1"/>
    <property type="match status" value="1"/>
</dbReference>
<feature type="transmembrane region" description="Helical" evidence="1">
    <location>
        <begin position="272"/>
        <end position="291"/>
    </location>
</feature>